<proteinExistence type="predicted"/>
<dbReference type="SMART" id="SM00388">
    <property type="entry name" value="HisKA"/>
    <property type="match status" value="1"/>
</dbReference>
<dbReference type="InterPro" id="IPR003661">
    <property type="entry name" value="HisK_dim/P_dom"/>
</dbReference>
<dbReference type="CDD" id="cd00082">
    <property type="entry name" value="HisKA"/>
    <property type="match status" value="1"/>
</dbReference>
<dbReference type="Proteomes" id="UP000076079">
    <property type="component" value="Chromosome"/>
</dbReference>
<sequence length="798" mass="85120">MHTGLRHARAAQVIVIVAIAVAVGLDVSGPGRRLDAWLWDRLAALFAPTLADDGTVVFGIDDASMADLQPLIGGWPYRRDVWAHVVDYLGAQGARHVTLDVLAADPRDGDDQLREALARTPGIVLPAVPVPFRMTTDRTVAPGATSGMTVADGTPASEAISLVAPRPELQAAARLGVATAGADEDGIVRRLPVLTRVGRAWLPAMAVASLFGSEDDVTWRPGWRGPTIFIAGHALPVDRAGQVELRYPSAQPALATLAFSRLVRAAVTDVGDPDVAAHVRGRRVFIGATALLLEEAVPTPVGRVPGVEFIRLTTVLLRDGAVVRPRVAVIDTIGLALALGVLLLGWAWRPDRSRTTLVALLLSGLTTAALAASMLVLLQQRTWLFGPLVAAATSAGLLTLADLVRLRRERSLIEAERQAAERASELKTQFLNHIAHELRTPVTAILGFGRLIVEGRDPREVQEYARVISRNGAHLLQLVNNLLDDATIAVGRARIDPQPVDVRQLLSDVLATVEGLPRNDGVALSGNVAPGVPAYLLIDALRVRQILLNLLGNAMKFTEAGDIRLVVAWDHGRLTLVVQDTGSGIPSEALARMFEEYEQGYQRAQRMGGTGLGLSVSRRLARLMGGDLEASSSEGCGSRFTLTLPAREATPPTVFAAPHEQDVVESTGDGPLVLVCDDIEDIRQLFAVVLSSAGARVVTAGTGQEAVALAHSLAPEAILLDLDLPDQDGLVTATQLRAHGYEGPIIAISGSGEDREATLRDHGFSDSARKPVSSTLLVDLVARHLRHWRPTRPPLREA</sequence>
<reference evidence="11" key="2">
    <citation type="submission" date="2016-04" db="EMBL/GenBank/DDBJ databases">
        <title>First Complete Genome Sequence of a Subdivision 6 Acidobacterium.</title>
        <authorList>
            <person name="Huang S."/>
            <person name="Vieira S."/>
            <person name="Bunk B."/>
            <person name="Riedel T."/>
            <person name="Sproeer C."/>
            <person name="Overmann J."/>
        </authorList>
    </citation>
    <scope>NUCLEOTIDE SEQUENCE [LARGE SCALE GENOMIC DNA]</scope>
    <source>
        <strain evidence="11">DSM 100886 HEG_-6_39</strain>
    </source>
</reference>
<dbReference type="InterPro" id="IPR003594">
    <property type="entry name" value="HATPase_dom"/>
</dbReference>
<dbReference type="Pfam" id="PF02518">
    <property type="entry name" value="HATPase_c"/>
    <property type="match status" value="1"/>
</dbReference>
<dbReference type="Gene3D" id="3.30.565.10">
    <property type="entry name" value="Histidine kinase-like ATPase, C-terminal domain"/>
    <property type="match status" value="1"/>
</dbReference>
<dbReference type="EMBL" id="CP015136">
    <property type="protein sequence ID" value="AMY12496.1"/>
    <property type="molecule type" value="Genomic_DNA"/>
</dbReference>
<dbReference type="Gene3D" id="1.10.287.130">
    <property type="match status" value="1"/>
</dbReference>
<dbReference type="InterPro" id="IPR005467">
    <property type="entry name" value="His_kinase_dom"/>
</dbReference>
<dbReference type="Pfam" id="PF00512">
    <property type="entry name" value="HisKA"/>
    <property type="match status" value="1"/>
</dbReference>
<evidence type="ECO:0000259" key="9">
    <source>
        <dbReference type="PROSITE" id="PS50110"/>
    </source>
</evidence>
<dbReference type="Gene3D" id="3.40.50.2300">
    <property type="match status" value="1"/>
</dbReference>
<evidence type="ECO:0000256" key="3">
    <source>
        <dbReference type="ARBA" id="ARBA00022553"/>
    </source>
</evidence>
<comment type="catalytic activity">
    <reaction evidence="1">
        <text>ATP + protein L-histidine = ADP + protein N-phospho-L-histidine.</text>
        <dbReference type="EC" id="2.7.13.3"/>
    </reaction>
</comment>
<dbReference type="Pfam" id="PF05226">
    <property type="entry name" value="CHASE2"/>
    <property type="match status" value="1"/>
</dbReference>
<name>A0A143PW38_LUTPR</name>
<dbReference type="EC" id="2.7.13.3" evidence="2"/>
<evidence type="ECO:0000256" key="7">
    <source>
        <dbReference type="SAM" id="Phobius"/>
    </source>
</evidence>
<dbReference type="InterPro" id="IPR007890">
    <property type="entry name" value="CHASE2"/>
</dbReference>
<dbReference type="PATRIC" id="fig|1813736.3.peg.6069"/>
<dbReference type="AlphaFoldDB" id="A0A143PW38"/>
<evidence type="ECO:0000256" key="5">
    <source>
        <dbReference type="ARBA" id="ARBA00022777"/>
    </source>
</evidence>
<dbReference type="InterPro" id="IPR011006">
    <property type="entry name" value="CheY-like_superfamily"/>
</dbReference>
<feature type="modified residue" description="4-aspartylphosphate" evidence="6">
    <location>
        <position position="721"/>
    </location>
</feature>
<dbReference type="SMART" id="SM00448">
    <property type="entry name" value="REC"/>
    <property type="match status" value="1"/>
</dbReference>
<keyword evidence="7" id="KW-0812">Transmembrane</keyword>
<keyword evidence="3 6" id="KW-0597">Phosphoprotein</keyword>
<keyword evidence="7" id="KW-0472">Membrane</keyword>
<organism evidence="10 11">
    <name type="scientific">Luteitalea pratensis</name>
    <dbReference type="NCBI Taxonomy" id="1855912"/>
    <lineage>
        <taxon>Bacteria</taxon>
        <taxon>Pseudomonadati</taxon>
        <taxon>Acidobacteriota</taxon>
        <taxon>Vicinamibacteria</taxon>
        <taxon>Vicinamibacterales</taxon>
        <taxon>Vicinamibacteraceae</taxon>
        <taxon>Luteitalea</taxon>
    </lineage>
</organism>
<feature type="transmembrane region" description="Helical" evidence="7">
    <location>
        <begin position="327"/>
        <end position="348"/>
    </location>
</feature>
<gene>
    <name evidence="10" type="primary">arcB_3</name>
    <name evidence="10" type="ORF">LuPra_05772</name>
</gene>
<dbReference type="OrthoDB" id="9812260at2"/>
<keyword evidence="11" id="KW-1185">Reference proteome</keyword>
<dbReference type="InterPro" id="IPR036890">
    <property type="entry name" value="HATPase_C_sf"/>
</dbReference>
<feature type="domain" description="Response regulatory" evidence="9">
    <location>
        <begin position="672"/>
        <end position="785"/>
    </location>
</feature>
<dbReference type="SUPFAM" id="SSF47384">
    <property type="entry name" value="Homodimeric domain of signal transducing histidine kinase"/>
    <property type="match status" value="1"/>
</dbReference>
<dbReference type="SUPFAM" id="SSF52172">
    <property type="entry name" value="CheY-like"/>
    <property type="match status" value="1"/>
</dbReference>
<evidence type="ECO:0000256" key="1">
    <source>
        <dbReference type="ARBA" id="ARBA00000085"/>
    </source>
</evidence>
<keyword evidence="5" id="KW-0418">Kinase</keyword>
<dbReference type="PROSITE" id="PS50110">
    <property type="entry name" value="RESPONSE_REGULATORY"/>
    <property type="match status" value="1"/>
</dbReference>
<feature type="domain" description="Histidine kinase" evidence="8">
    <location>
        <begin position="433"/>
        <end position="648"/>
    </location>
</feature>
<dbReference type="PANTHER" id="PTHR43047">
    <property type="entry name" value="TWO-COMPONENT HISTIDINE PROTEIN KINASE"/>
    <property type="match status" value="1"/>
</dbReference>
<protein>
    <recommendedName>
        <fullName evidence="2">histidine kinase</fullName>
        <ecNumber evidence="2">2.7.13.3</ecNumber>
    </recommendedName>
</protein>
<dbReference type="CDD" id="cd16922">
    <property type="entry name" value="HATPase_EvgS-ArcB-TorS-like"/>
    <property type="match status" value="1"/>
</dbReference>
<reference evidence="10 11" key="1">
    <citation type="journal article" date="2016" name="Genome Announc.">
        <title>First Complete Genome Sequence of a Subdivision 6 Acidobacterium Strain.</title>
        <authorList>
            <person name="Huang S."/>
            <person name="Vieira S."/>
            <person name="Bunk B."/>
            <person name="Riedel T."/>
            <person name="Sproer C."/>
            <person name="Overmann J."/>
        </authorList>
    </citation>
    <scope>NUCLEOTIDE SEQUENCE [LARGE SCALE GENOMIC DNA]</scope>
    <source>
        <strain evidence="11">DSM 100886 HEG_-6_39</strain>
    </source>
</reference>
<dbReference type="InterPro" id="IPR001789">
    <property type="entry name" value="Sig_transdc_resp-reg_receiver"/>
</dbReference>
<keyword evidence="7" id="KW-1133">Transmembrane helix</keyword>
<dbReference type="RefSeq" id="WP_110173950.1">
    <property type="nucleotide sequence ID" value="NZ_CP015136.1"/>
</dbReference>
<dbReference type="InterPro" id="IPR004358">
    <property type="entry name" value="Sig_transdc_His_kin-like_C"/>
</dbReference>
<dbReference type="PROSITE" id="PS50109">
    <property type="entry name" value="HIS_KIN"/>
    <property type="match status" value="1"/>
</dbReference>
<dbReference type="KEGG" id="abac:LuPra_05772"/>
<feature type="transmembrane region" description="Helical" evidence="7">
    <location>
        <begin position="357"/>
        <end position="378"/>
    </location>
</feature>
<evidence type="ECO:0000256" key="4">
    <source>
        <dbReference type="ARBA" id="ARBA00022679"/>
    </source>
</evidence>
<evidence type="ECO:0000313" key="10">
    <source>
        <dbReference type="EMBL" id="AMY12496.1"/>
    </source>
</evidence>
<evidence type="ECO:0000259" key="8">
    <source>
        <dbReference type="PROSITE" id="PS50109"/>
    </source>
</evidence>
<accession>A0A143PW38</accession>
<keyword evidence="4 10" id="KW-0808">Transferase</keyword>
<evidence type="ECO:0000256" key="2">
    <source>
        <dbReference type="ARBA" id="ARBA00012438"/>
    </source>
</evidence>
<dbReference type="SUPFAM" id="SSF55874">
    <property type="entry name" value="ATPase domain of HSP90 chaperone/DNA topoisomerase II/histidine kinase"/>
    <property type="match status" value="1"/>
</dbReference>
<evidence type="ECO:0000313" key="11">
    <source>
        <dbReference type="Proteomes" id="UP000076079"/>
    </source>
</evidence>
<dbReference type="GO" id="GO:0000155">
    <property type="term" value="F:phosphorelay sensor kinase activity"/>
    <property type="evidence" value="ECO:0007669"/>
    <property type="project" value="InterPro"/>
</dbReference>
<dbReference type="Pfam" id="PF00072">
    <property type="entry name" value="Response_reg"/>
    <property type="match status" value="1"/>
</dbReference>
<dbReference type="SMART" id="SM01080">
    <property type="entry name" value="CHASE2"/>
    <property type="match status" value="1"/>
</dbReference>
<evidence type="ECO:0000256" key="6">
    <source>
        <dbReference type="PROSITE-ProRule" id="PRU00169"/>
    </source>
</evidence>
<dbReference type="InterPro" id="IPR036097">
    <property type="entry name" value="HisK_dim/P_sf"/>
</dbReference>
<dbReference type="PRINTS" id="PR00344">
    <property type="entry name" value="BCTRLSENSOR"/>
</dbReference>
<dbReference type="SMART" id="SM00387">
    <property type="entry name" value="HATPase_c"/>
    <property type="match status" value="1"/>
</dbReference>
<dbReference type="STRING" id="1855912.LuPra_05772"/>